<dbReference type="PANTHER" id="PTHR12227">
    <property type="entry name" value="GLYCERATE KINASE"/>
    <property type="match status" value="1"/>
</dbReference>
<dbReference type="Pfam" id="PF05161">
    <property type="entry name" value="MOFRL"/>
    <property type="match status" value="1"/>
</dbReference>
<dbReference type="SUPFAM" id="SSF82544">
    <property type="entry name" value="GckA/TtuD-like"/>
    <property type="match status" value="1"/>
</dbReference>
<dbReference type="RefSeq" id="WP_348262012.1">
    <property type="nucleotide sequence ID" value="NZ_CP121196.1"/>
</dbReference>
<organism evidence="3">
    <name type="scientific">Telmatobacter sp. DSM 110680</name>
    <dbReference type="NCBI Taxonomy" id="3036704"/>
    <lineage>
        <taxon>Bacteria</taxon>
        <taxon>Pseudomonadati</taxon>
        <taxon>Acidobacteriota</taxon>
        <taxon>Terriglobia</taxon>
        <taxon>Terriglobales</taxon>
        <taxon>Acidobacteriaceae</taxon>
        <taxon>Telmatobacter</taxon>
    </lineage>
</organism>
<dbReference type="Gene3D" id="3.40.1480.10">
    <property type="entry name" value="MOFRL domain"/>
    <property type="match status" value="1"/>
</dbReference>
<dbReference type="InterPro" id="IPR025286">
    <property type="entry name" value="MOFRL_assoc_dom"/>
</dbReference>
<feature type="domain" description="MOFRL-associated" evidence="2">
    <location>
        <begin position="25"/>
        <end position="267"/>
    </location>
</feature>
<gene>
    <name evidence="3" type="ORF">P8935_19685</name>
</gene>
<dbReference type="InterPro" id="IPR007835">
    <property type="entry name" value="MOFRL"/>
</dbReference>
<dbReference type="InterPro" id="IPR037035">
    <property type="entry name" value="GK-like_C_sf"/>
</dbReference>
<sequence length="491" mass="53538">MAEGAGAMTPGSDTALDFLHARATGFFTGALETCSIATAFDRRLRFEGNTLRRLLPNGSGPEVINLAQFKRIFVIAIGKAADSMLEILLDRMKRRKGLRGICCTKYLPKKRNWRFRYFEGGHPLPNEESFAAARAALAMLKKAKKDTLVFCLISGGGSAMFDLPLDPHISLEDTQAFHQALLGSGAPINEINTLRKHFSAVKGGRLAIAAPEALKVSLLVPDVPLRTLDALSSGPTSPDHSTVDEVHEILTKYDLSAKFTPLVHAFFERKDLPESPGNKAWRPPFLSRFQRSDPSQARRFTAAVNLTGEDEAFRDSVFEVLLSSHDLVESARDMAQKAGYFVAIDNSCDDWDYADAARYLLDRFHDLRSQHRRFCLISGGEVTVTLNRTPGAGGRNQQFALACAIELAHYPGEMLTVLSAGSDGIDGNTPNAGAIADPTTVGRALAFGFNPEESLRSFNACPLFTALGDTVVTGPTGHNLRDLRLMISDKP</sequence>
<evidence type="ECO:0000259" key="1">
    <source>
        <dbReference type="Pfam" id="PF05161"/>
    </source>
</evidence>
<reference evidence="3" key="1">
    <citation type="submission" date="2023-03" db="EMBL/GenBank/DDBJ databases">
        <title>Edaphobacter sp.</title>
        <authorList>
            <person name="Huber K.J."/>
            <person name="Papendorf J."/>
            <person name="Pilke C."/>
            <person name="Bunk B."/>
            <person name="Sproeer C."/>
            <person name="Pester M."/>
        </authorList>
    </citation>
    <scope>NUCLEOTIDE SEQUENCE</scope>
    <source>
        <strain evidence="3">DSM 110680</strain>
    </source>
</reference>
<evidence type="ECO:0000313" key="3">
    <source>
        <dbReference type="EMBL" id="XBH16784.1"/>
    </source>
</evidence>
<accession>A0AAU7DGI8</accession>
<dbReference type="Pfam" id="PF13660">
    <property type="entry name" value="DUF4147"/>
    <property type="match status" value="1"/>
</dbReference>
<evidence type="ECO:0000259" key="2">
    <source>
        <dbReference type="Pfam" id="PF13660"/>
    </source>
</evidence>
<name>A0AAU7DGI8_9BACT</name>
<dbReference type="PANTHER" id="PTHR12227:SF0">
    <property type="entry name" value="GLYCERATE KINASE"/>
    <property type="match status" value="1"/>
</dbReference>
<protein>
    <submittedName>
        <fullName evidence="3">DUF4147 domain-containing protein</fullName>
    </submittedName>
</protein>
<dbReference type="InterPro" id="IPR039760">
    <property type="entry name" value="MOFRL_protein"/>
</dbReference>
<proteinExistence type="predicted"/>
<feature type="domain" description="MOFRL" evidence="1">
    <location>
        <begin position="375"/>
        <end position="482"/>
    </location>
</feature>
<dbReference type="EMBL" id="CP121196">
    <property type="protein sequence ID" value="XBH16784.1"/>
    <property type="molecule type" value="Genomic_DNA"/>
</dbReference>
<dbReference type="InterPro" id="IPR038614">
    <property type="entry name" value="GK_N_sf"/>
</dbReference>
<dbReference type="GO" id="GO:0005737">
    <property type="term" value="C:cytoplasm"/>
    <property type="evidence" value="ECO:0007669"/>
    <property type="project" value="TreeGrafter"/>
</dbReference>
<dbReference type="GO" id="GO:0008887">
    <property type="term" value="F:glycerate kinase activity"/>
    <property type="evidence" value="ECO:0007669"/>
    <property type="project" value="InterPro"/>
</dbReference>
<dbReference type="AlphaFoldDB" id="A0AAU7DGI8"/>
<dbReference type="Gene3D" id="3.40.50.10180">
    <property type="entry name" value="Glycerate kinase, MOFRL-like N-terminal domain"/>
    <property type="match status" value="1"/>
</dbReference>